<reference evidence="1 2" key="1">
    <citation type="submission" date="2018-06" db="EMBL/GenBank/DDBJ databases">
        <authorList>
            <consortium name="Pathogen Informatics"/>
            <person name="Doyle S."/>
        </authorList>
    </citation>
    <scope>NUCLEOTIDE SEQUENCE [LARGE SCALE GENOMIC DNA]</scope>
    <source>
        <strain evidence="1 2">NCTC8009</strain>
    </source>
</reference>
<sequence length="36" mass="4035">MTRNQHLLGKINSGQVDPLAAHYISPVDEDSYTLLH</sequence>
<gene>
    <name evidence="1" type="primary">pilQ</name>
    <name evidence="1" type="ORF">NCTC8009_00426</name>
</gene>
<protein>
    <submittedName>
        <fullName evidence="1">Type IV pilus (ATPase)</fullName>
    </submittedName>
</protein>
<organism evidence="1 2">
    <name type="scientific">Escherichia coli</name>
    <dbReference type="NCBI Taxonomy" id="562"/>
    <lineage>
        <taxon>Bacteria</taxon>
        <taxon>Pseudomonadati</taxon>
        <taxon>Pseudomonadota</taxon>
        <taxon>Gammaproteobacteria</taxon>
        <taxon>Enterobacterales</taxon>
        <taxon>Enterobacteriaceae</taxon>
        <taxon>Escherichia</taxon>
    </lineage>
</organism>
<evidence type="ECO:0000313" key="1">
    <source>
        <dbReference type="EMBL" id="SPW71146.1"/>
    </source>
</evidence>
<accession>A0A2X1L334</accession>
<dbReference type="AlphaFoldDB" id="A0A2X1L334"/>
<proteinExistence type="predicted"/>
<name>A0A2X1L334_ECOLX</name>
<evidence type="ECO:0000313" key="2">
    <source>
        <dbReference type="Proteomes" id="UP000250991"/>
    </source>
</evidence>
<dbReference type="Proteomes" id="UP000250991">
    <property type="component" value="Unassembled WGS sequence"/>
</dbReference>
<dbReference type="EMBL" id="UARW01000006">
    <property type="protein sequence ID" value="SPW71146.1"/>
    <property type="molecule type" value="Genomic_DNA"/>
</dbReference>